<dbReference type="RefSeq" id="WP_202746999.1">
    <property type="nucleotide sequence ID" value="NZ_JAESWC010000001.1"/>
</dbReference>
<dbReference type="CDD" id="cd10944">
    <property type="entry name" value="CE4_SmPgdA_like"/>
    <property type="match status" value="1"/>
</dbReference>
<evidence type="ECO:0000313" key="3">
    <source>
        <dbReference type="Proteomes" id="UP000632377"/>
    </source>
</evidence>
<protein>
    <submittedName>
        <fullName evidence="2">Polysaccharide deacetylase</fullName>
    </submittedName>
</protein>
<dbReference type="PANTHER" id="PTHR10587">
    <property type="entry name" value="GLYCOSYL TRANSFERASE-RELATED"/>
    <property type="match status" value="1"/>
</dbReference>
<dbReference type="InterPro" id="IPR002509">
    <property type="entry name" value="NODB_dom"/>
</dbReference>
<proteinExistence type="predicted"/>
<dbReference type="Proteomes" id="UP000632377">
    <property type="component" value="Unassembled WGS sequence"/>
</dbReference>
<feature type="domain" description="NodB homology" evidence="1">
    <location>
        <begin position="39"/>
        <end position="226"/>
    </location>
</feature>
<dbReference type="Gene3D" id="3.20.20.370">
    <property type="entry name" value="Glycoside hydrolase/deacetylase"/>
    <property type="match status" value="1"/>
</dbReference>
<evidence type="ECO:0000259" key="1">
    <source>
        <dbReference type="PROSITE" id="PS51677"/>
    </source>
</evidence>
<dbReference type="PROSITE" id="PS51677">
    <property type="entry name" value="NODB"/>
    <property type="match status" value="1"/>
</dbReference>
<evidence type="ECO:0000313" key="2">
    <source>
        <dbReference type="EMBL" id="MBL4934359.1"/>
    </source>
</evidence>
<reference evidence="2 3" key="1">
    <citation type="submission" date="2021-01" db="EMBL/GenBank/DDBJ databases">
        <title>Genome public.</title>
        <authorList>
            <person name="Liu C."/>
            <person name="Sun Q."/>
        </authorList>
    </citation>
    <scope>NUCLEOTIDE SEQUENCE [LARGE SCALE GENOMIC DNA]</scope>
    <source>
        <strain evidence="2 3">YIM B02515</strain>
    </source>
</reference>
<dbReference type="EMBL" id="JAESWC010000001">
    <property type="protein sequence ID" value="MBL4934359.1"/>
    <property type="molecule type" value="Genomic_DNA"/>
</dbReference>
<organism evidence="2 3">
    <name type="scientific">Clostridium rhizosphaerae</name>
    <dbReference type="NCBI Taxonomy" id="2803861"/>
    <lineage>
        <taxon>Bacteria</taxon>
        <taxon>Bacillati</taxon>
        <taxon>Bacillota</taxon>
        <taxon>Clostridia</taxon>
        <taxon>Eubacteriales</taxon>
        <taxon>Clostridiaceae</taxon>
        <taxon>Clostridium</taxon>
    </lineage>
</organism>
<dbReference type="InterPro" id="IPR011330">
    <property type="entry name" value="Glyco_hydro/deAcase_b/a-brl"/>
</dbReference>
<gene>
    <name evidence="2" type="ORF">JK636_01155</name>
</gene>
<comment type="caution">
    <text evidence="2">The sequence shown here is derived from an EMBL/GenBank/DDBJ whole genome shotgun (WGS) entry which is preliminary data.</text>
</comment>
<name>A0ABS1T4V6_9CLOT</name>
<accession>A0ABS1T4V6</accession>
<keyword evidence="3" id="KW-1185">Reference proteome</keyword>
<dbReference type="Pfam" id="PF01522">
    <property type="entry name" value="Polysacc_deac_1"/>
    <property type="match status" value="1"/>
</dbReference>
<dbReference type="InterPro" id="IPR050248">
    <property type="entry name" value="Polysacc_deacetylase_ArnD"/>
</dbReference>
<sequence length="254" mass="29586">MKTNIYTRLLPLLIVLTIIVSIIYPYKYVQGKEEDCTKKKVYLTFDDGPIPIITDKILDTLKEQNVKATFFVVGKEIPEREELLKRMHNDGHTIGLHTYSHKFKKIYRSEDALVNEMLQTQKKIKETINISPTSVRFPGGSSHHLTRSLLDKLHSYNLKVYDWNVDLYDGSRPDATVSQIIKNGENIKPQYSRIIILAHCNSNNMNTVKALPEIIKFYKDSGFEFCAITDDTDEYYYRLKQSFNDFSESIKLFR</sequence>
<dbReference type="PANTHER" id="PTHR10587:SF125">
    <property type="entry name" value="POLYSACCHARIDE DEACETYLASE YHEN-RELATED"/>
    <property type="match status" value="1"/>
</dbReference>
<dbReference type="SUPFAM" id="SSF88713">
    <property type="entry name" value="Glycoside hydrolase/deacetylase"/>
    <property type="match status" value="1"/>
</dbReference>